<dbReference type="InterPro" id="IPR041614">
    <property type="entry name" value="DprA_WH"/>
</dbReference>
<dbReference type="InterPro" id="IPR036388">
    <property type="entry name" value="WH-like_DNA-bd_sf"/>
</dbReference>
<dbReference type="SUPFAM" id="SSF102405">
    <property type="entry name" value="MCP/YpsA-like"/>
    <property type="match status" value="1"/>
</dbReference>
<protein>
    <submittedName>
        <fullName evidence="4">DNA protecting protein DprA</fullName>
    </submittedName>
</protein>
<dbReference type="PANTHER" id="PTHR43022:SF1">
    <property type="entry name" value="PROTEIN SMF"/>
    <property type="match status" value="1"/>
</dbReference>
<dbReference type="Gene3D" id="3.40.50.450">
    <property type="match status" value="1"/>
</dbReference>
<dbReference type="InterPro" id="IPR003488">
    <property type="entry name" value="DprA"/>
</dbReference>
<dbReference type="NCBIfam" id="TIGR00732">
    <property type="entry name" value="dprA"/>
    <property type="match status" value="1"/>
</dbReference>
<dbReference type="STRING" id="1798535.A2V68_01430"/>
<dbReference type="InterPro" id="IPR036390">
    <property type="entry name" value="WH_DNA-bd_sf"/>
</dbReference>
<reference evidence="4 5" key="1">
    <citation type="journal article" date="2016" name="Nat. Commun.">
        <title>Thousands of microbial genomes shed light on interconnected biogeochemical processes in an aquifer system.</title>
        <authorList>
            <person name="Anantharaman K."/>
            <person name="Brown C.T."/>
            <person name="Hug L.A."/>
            <person name="Sharon I."/>
            <person name="Castelle C.J."/>
            <person name="Probst A.J."/>
            <person name="Thomas B.C."/>
            <person name="Singh A."/>
            <person name="Wilkins M.J."/>
            <person name="Karaoz U."/>
            <person name="Brodie E.L."/>
            <person name="Williams K.H."/>
            <person name="Hubbard S.S."/>
            <person name="Banfield J.F."/>
        </authorList>
    </citation>
    <scope>NUCLEOTIDE SEQUENCE [LARGE SCALE GENOMIC DNA]</scope>
</reference>
<sequence>MAQIPDPPLKLFVWGDPAILSSPALAIVGTRKPTDYGIRAAAYFARQLAGSLVIVSGIAYGIDTVALAEAAGQDARPVVAIIGSGLNREDFYPQANWNLALKIVEQGGAIISEYPPGMPPQKHHFPARNRIIAGLSRGVLVVEGGENSGALITAHLALDYNREVFALAGSVFVPQAVGVNQLIREGAGMVTHPDDILIELGLPPSSTGMSVASSLSAADNQILQLLNEQAMSVDEIAKSTQLDSAGVSSTLTLMEIEGLVKSIGAGKFTRLR</sequence>
<dbReference type="CDD" id="cd00090">
    <property type="entry name" value="HTH_ARSR"/>
    <property type="match status" value="1"/>
</dbReference>
<name>A0A1F4NSZ0_UNCK3</name>
<evidence type="ECO:0000256" key="1">
    <source>
        <dbReference type="ARBA" id="ARBA00006525"/>
    </source>
</evidence>
<accession>A0A1F4NSZ0</accession>
<evidence type="ECO:0000259" key="3">
    <source>
        <dbReference type="Pfam" id="PF17782"/>
    </source>
</evidence>
<gene>
    <name evidence="4" type="ORF">A2V68_01430</name>
</gene>
<dbReference type="Proteomes" id="UP000176651">
    <property type="component" value="Unassembled WGS sequence"/>
</dbReference>
<organism evidence="4 5">
    <name type="scientific">candidate division Kazan bacterium RBG_13_50_9</name>
    <dbReference type="NCBI Taxonomy" id="1798535"/>
    <lineage>
        <taxon>Bacteria</taxon>
        <taxon>Bacteria division Kazan-3B-28</taxon>
    </lineage>
</organism>
<dbReference type="PANTHER" id="PTHR43022">
    <property type="entry name" value="PROTEIN SMF"/>
    <property type="match status" value="1"/>
</dbReference>
<proteinExistence type="inferred from homology"/>
<dbReference type="Gene3D" id="1.10.10.10">
    <property type="entry name" value="Winged helix-like DNA-binding domain superfamily/Winged helix DNA-binding domain"/>
    <property type="match status" value="1"/>
</dbReference>
<dbReference type="InterPro" id="IPR057666">
    <property type="entry name" value="DrpA_SLOG"/>
</dbReference>
<dbReference type="InterPro" id="IPR011991">
    <property type="entry name" value="ArsR-like_HTH"/>
</dbReference>
<dbReference type="Pfam" id="PF02481">
    <property type="entry name" value="DNA_processg_A"/>
    <property type="match status" value="1"/>
</dbReference>
<evidence type="ECO:0000259" key="2">
    <source>
        <dbReference type="Pfam" id="PF02481"/>
    </source>
</evidence>
<evidence type="ECO:0000313" key="4">
    <source>
        <dbReference type="EMBL" id="OGB74012.1"/>
    </source>
</evidence>
<evidence type="ECO:0000313" key="5">
    <source>
        <dbReference type="Proteomes" id="UP000176651"/>
    </source>
</evidence>
<comment type="similarity">
    <text evidence="1">Belongs to the DprA/Smf family.</text>
</comment>
<feature type="domain" description="DprA winged helix" evidence="3">
    <location>
        <begin position="212"/>
        <end position="262"/>
    </location>
</feature>
<comment type="caution">
    <text evidence="4">The sequence shown here is derived from an EMBL/GenBank/DDBJ whole genome shotgun (WGS) entry which is preliminary data.</text>
</comment>
<dbReference type="AlphaFoldDB" id="A0A1F4NSZ0"/>
<feature type="domain" description="Smf/DprA SLOG" evidence="2">
    <location>
        <begin position="2"/>
        <end position="200"/>
    </location>
</feature>
<dbReference type="GO" id="GO:0009294">
    <property type="term" value="P:DNA-mediated transformation"/>
    <property type="evidence" value="ECO:0007669"/>
    <property type="project" value="InterPro"/>
</dbReference>
<dbReference type="EMBL" id="META01000006">
    <property type="protein sequence ID" value="OGB74012.1"/>
    <property type="molecule type" value="Genomic_DNA"/>
</dbReference>
<dbReference type="SUPFAM" id="SSF46785">
    <property type="entry name" value="Winged helix' DNA-binding domain"/>
    <property type="match status" value="1"/>
</dbReference>
<dbReference type="Pfam" id="PF17782">
    <property type="entry name" value="WHD_DprA"/>
    <property type="match status" value="1"/>
</dbReference>